<comment type="caution">
    <text evidence="1">The sequence shown here is derived from an EMBL/GenBank/DDBJ whole genome shotgun (WGS) entry which is preliminary data.</text>
</comment>
<evidence type="ECO:0000313" key="1">
    <source>
        <dbReference type="EMBL" id="SCU67638.1"/>
    </source>
</evidence>
<dbReference type="AlphaFoldDB" id="A0A1G4I778"/>
<sequence length="201" mass="23035">MHFTSSRWITEQQRQREGLALRCAEEYPFWPHGVMGRESASLIMNTVFIEETDLFLFFTLRPLPVRRLAREEHWLFADCAWSSFNKNQAKFSHLENLLTTVNRVVRCSNAKDSAVGLQKSHSCKSAYSSFVTTGVTKRNRAFELMFPSSVTEGRSAEVFWVGRNDIISHKLALFENAVWLPLNSTPVAPKCLYNADQVVMP</sequence>
<dbReference type="EMBL" id="CZPT02000790">
    <property type="protein sequence ID" value="SCU67638.1"/>
    <property type="molecule type" value="Genomic_DNA"/>
</dbReference>
<protein>
    <submittedName>
        <fullName evidence="1">Uncharacterized protein</fullName>
    </submittedName>
</protein>
<name>A0A1G4I778_TRYEQ</name>
<keyword evidence="2" id="KW-1185">Reference proteome</keyword>
<dbReference type="Proteomes" id="UP000195570">
    <property type="component" value="Unassembled WGS sequence"/>
</dbReference>
<dbReference type="RefSeq" id="XP_067078923.1">
    <property type="nucleotide sequence ID" value="XM_067222822.1"/>
</dbReference>
<dbReference type="GeneID" id="92380693"/>
<gene>
    <name evidence="1" type="ORF">TEOVI_000675900</name>
</gene>
<reference evidence="1" key="1">
    <citation type="submission" date="2016-09" db="EMBL/GenBank/DDBJ databases">
        <authorList>
            <person name="Hebert L."/>
            <person name="Moumen B."/>
        </authorList>
    </citation>
    <scope>NUCLEOTIDE SEQUENCE [LARGE SCALE GENOMIC DNA]</scope>
    <source>
        <strain evidence="1">OVI</strain>
    </source>
</reference>
<proteinExistence type="predicted"/>
<organism evidence="1 2">
    <name type="scientific">Trypanosoma equiperdum</name>
    <dbReference type="NCBI Taxonomy" id="5694"/>
    <lineage>
        <taxon>Eukaryota</taxon>
        <taxon>Discoba</taxon>
        <taxon>Euglenozoa</taxon>
        <taxon>Kinetoplastea</taxon>
        <taxon>Metakinetoplastina</taxon>
        <taxon>Trypanosomatida</taxon>
        <taxon>Trypanosomatidae</taxon>
        <taxon>Trypanosoma</taxon>
    </lineage>
</organism>
<accession>A0A1G4I778</accession>
<evidence type="ECO:0000313" key="2">
    <source>
        <dbReference type="Proteomes" id="UP000195570"/>
    </source>
</evidence>
<dbReference type="VEuPathDB" id="TriTrypDB:TEOVI_000675900"/>